<evidence type="ECO:0000259" key="4">
    <source>
        <dbReference type="Pfam" id="PF07731"/>
    </source>
</evidence>
<accession>A0A832J307</accession>
<dbReference type="Proteomes" id="UP000885832">
    <property type="component" value="Unassembled WGS sequence"/>
</dbReference>
<feature type="domain" description="Plastocyanin-like" evidence="4">
    <location>
        <begin position="179"/>
        <end position="275"/>
    </location>
</feature>
<dbReference type="GO" id="GO:0016491">
    <property type="term" value="F:oxidoreductase activity"/>
    <property type="evidence" value="ECO:0007669"/>
    <property type="project" value="UniProtKB-KW"/>
</dbReference>
<feature type="domain" description="Plastocyanin-like" evidence="5">
    <location>
        <begin position="24"/>
        <end position="141"/>
    </location>
</feature>
<dbReference type="InterPro" id="IPR008972">
    <property type="entry name" value="Cupredoxin"/>
</dbReference>
<comment type="caution">
    <text evidence="6">The sequence shown here is derived from an EMBL/GenBank/DDBJ whole genome shotgun (WGS) entry which is preliminary data.</text>
</comment>
<dbReference type="GO" id="GO:0005507">
    <property type="term" value="F:copper ion binding"/>
    <property type="evidence" value="ECO:0007669"/>
    <property type="project" value="InterPro"/>
</dbReference>
<gene>
    <name evidence="6" type="ORF">ENJ65_01930</name>
</gene>
<evidence type="ECO:0000259" key="5">
    <source>
        <dbReference type="Pfam" id="PF07732"/>
    </source>
</evidence>
<dbReference type="CDD" id="cd04202">
    <property type="entry name" value="CuRO_D2_2dMcoN_like"/>
    <property type="match status" value="1"/>
</dbReference>
<dbReference type="SUPFAM" id="SSF49503">
    <property type="entry name" value="Cupredoxins"/>
    <property type="match status" value="2"/>
</dbReference>
<feature type="non-terminal residue" evidence="6">
    <location>
        <position position="301"/>
    </location>
</feature>
<sequence length="301" mass="33591">MMLGAGLVSGQVLAAEREFDMTIEEVTLKVAPNLDYKVFGFNAQVPGPLIHVEEGDDLIINVMNNTSLAHTIHWHGIRQKGSWQNDGVPGVTQKPIEAGESFTYRFKAERIGSLWYHCHVNVNEHVGIRGMWGPMIVDPKKPLPIEERVTKDVIMMMSTWESSAKDKYGEGGTPMDVADYFSVNGKSFPLTQPLRIEKGDVVRIRFYGAGGATHAMHSHGHDMLVTHKDGLPLDNPYYADTVMVGPGERYDVIIEADNPGRFIFHDHVDTHVTAGGKFPGGPITVIEYDGIEMEDWYVWKD</sequence>
<dbReference type="InterPro" id="IPR011707">
    <property type="entry name" value="Cu-oxidase-like_N"/>
</dbReference>
<dbReference type="AlphaFoldDB" id="A0A832J307"/>
<evidence type="ECO:0000256" key="1">
    <source>
        <dbReference type="ARBA" id="ARBA00022723"/>
    </source>
</evidence>
<dbReference type="EMBL" id="DRNF01000121">
    <property type="protein sequence ID" value="HHJ80372.1"/>
    <property type="molecule type" value="Genomic_DNA"/>
</dbReference>
<dbReference type="PANTHER" id="PTHR11709:SF394">
    <property type="entry name" value="FI03373P-RELATED"/>
    <property type="match status" value="1"/>
</dbReference>
<protein>
    <submittedName>
        <fullName evidence="6">Copper oxidase</fullName>
    </submittedName>
</protein>
<name>A0A832J307_9GAMM</name>
<dbReference type="Gene3D" id="2.60.40.420">
    <property type="entry name" value="Cupredoxins - blue copper proteins"/>
    <property type="match status" value="2"/>
</dbReference>
<keyword evidence="2" id="KW-0560">Oxidoreductase</keyword>
<reference evidence="6" key="1">
    <citation type="journal article" date="2020" name="mSystems">
        <title>Genome- and Community-Level Interaction Insights into Carbon Utilization and Element Cycling Functions of Hydrothermarchaeota in Hydrothermal Sediment.</title>
        <authorList>
            <person name="Zhou Z."/>
            <person name="Liu Y."/>
            <person name="Xu W."/>
            <person name="Pan J."/>
            <person name="Luo Z.H."/>
            <person name="Li M."/>
        </authorList>
    </citation>
    <scope>NUCLEOTIDE SEQUENCE [LARGE SCALE GENOMIC DNA]</scope>
    <source>
        <strain evidence="6">HyVt-505</strain>
    </source>
</reference>
<keyword evidence="1" id="KW-0479">Metal-binding</keyword>
<evidence type="ECO:0000313" key="6">
    <source>
        <dbReference type="EMBL" id="HHJ80372.1"/>
    </source>
</evidence>
<organism evidence="6">
    <name type="scientific">Candidatus Tenderia electrophaga</name>
    <dbReference type="NCBI Taxonomy" id="1748243"/>
    <lineage>
        <taxon>Bacteria</taxon>
        <taxon>Pseudomonadati</taxon>
        <taxon>Pseudomonadota</taxon>
        <taxon>Gammaproteobacteria</taxon>
        <taxon>Candidatus Tenderiales</taxon>
        <taxon>Candidatus Tenderiaceae</taxon>
        <taxon>Candidatus Tenderia</taxon>
    </lineage>
</organism>
<dbReference type="Pfam" id="PF07732">
    <property type="entry name" value="Cu-oxidase_3"/>
    <property type="match status" value="1"/>
</dbReference>
<dbReference type="Pfam" id="PF07731">
    <property type="entry name" value="Cu-oxidase_2"/>
    <property type="match status" value="1"/>
</dbReference>
<keyword evidence="3" id="KW-0186">Copper</keyword>
<dbReference type="CDD" id="cd13859">
    <property type="entry name" value="CuRO_D1_2dMcoN_like"/>
    <property type="match status" value="1"/>
</dbReference>
<proteinExistence type="predicted"/>
<evidence type="ECO:0000256" key="2">
    <source>
        <dbReference type="ARBA" id="ARBA00023002"/>
    </source>
</evidence>
<dbReference type="PANTHER" id="PTHR11709">
    <property type="entry name" value="MULTI-COPPER OXIDASE"/>
    <property type="match status" value="1"/>
</dbReference>
<dbReference type="InterPro" id="IPR045087">
    <property type="entry name" value="Cu-oxidase_fam"/>
</dbReference>
<evidence type="ECO:0000256" key="3">
    <source>
        <dbReference type="ARBA" id="ARBA00023008"/>
    </source>
</evidence>
<dbReference type="InterPro" id="IPR011706">
    <property type="entry name" value="Cu-oxidase_C"/>
</dbReference>